<dbReference type="EMBL" id="GDHC01019248">
    <property type="protein sequence ID" value="JAP99380.1"/>
    <property type="molecule type" value="Transcribed_RNA"/>
</dbReference>
<name>A0A0A9WW21_LYGHE</name>
<dbReference type="AlphaFoldDB" id="A0A0A9WW21"/>
<protein>
    <submittedName>
        <fullName evidence="2">Pyrrolidone-carboxylate peptidase</fullName>
    </submittedName>
</protein>
<dbReference type="EMBL" id="GBRD01000681">
    <property type="protein sequence ID" value="JAG65140.1"/>
    <property type="molecule type" value="Transcribed_RNA"/>
</dbReference>
<evidence type="ECO:0000313" key="4">
    <source>
        <dbReference type="EMBL" id="JAP99380.1"/>
    </source>
</evidence>
<gene>
    <name evidence="2" type="primary">pcp_0</name>
    <name evidence="2" type="ORF">CM83_53506</name>
    <name evidence="4" type="ORF">g.67110</name>
</gene>
<reference evidence="3" key="3">
    <citation type="submission" date="2014-09" db="EMBL/GenBank/DDBJ databases">
        <authorList>
            <person name="Magalhaes I.L.F."/>
            <person name="Oliveira U."/>
            <person name="Santos F.R."/>
            <person name="Vidigal T.H.D.A."/>
            <person name="Brescovit A.D."/>
            <person name="Santos A.J."/>
        </authorList>
    </citation>
    <scope>NUCLEOTIDE SEQUENCE</scope>
</reference>
<reference evidence="2" key="1">
    <citation type="journal article" date="2014" name="PLoS ONE">
        <title>Transcriptome-Based Identification of ABC Transporters in the Western Tarnished Plant Bug Lygus hesperus.</title>
        <authorList>
            <person name="Hull J.J."/>
            <person name="Chaney K."/>
            <person name="Geib S.M."/>
            <person name="Fabrick J.A."/>
            <person name="Brent C.S."/>
            <person name="Walsh D."/>
            <person name="Lavine L.C."/>
        </authorList>
    </citation>
    <scope>NUCLEOTIDE SEQUENCE</scope>
</reference>
<sequence length="226" mass="25018">MRWSVMVFTAVLACGSAIQPSSGNIRSKALNDLKSTLEKIKADILNMKPSIRAAAGLVDAYIPQHIEDTPKSIDDAFVQLNEKNIPDECLQEAQTKLNTLRDVVVPNCSAIHIVEDAGALTYNTANFVALSMVTLDDVLGGLDQCSPWYKFWHYVPCVLTYAWTSYSDLTGIITEAFKTFKENEQRMFDIAHQLVCKTNQVSALSLSSTQVMNEAYLCAKNSKKAL</sequence>
<evidence type="ECO:0000256" key="1">
    <source>
        <dbReference type="SAM" id="SignalP"/>
    </source>
</evidence>
<evidence type="ECO:0000313" key="2">
    <source>
        <dbReference type="EMBL" id="JAG10713.1"/>
    </source>
</evidence>
<dbReference type="EMBL" id="GBHO01032891">
    <property type="protein sequence ID" value="JAG10713.1"/>
    <property type="molecule type" value="Transcribed_RNA"/>
</dbReference>
<evidence type="ECO:0000313" key="3">
    <source>
        <dbReference type="EMBL" id="JAG62595.1"/>
    </source>
</evidence>
<reference evidence="2" key="2">
    <citation type="submission" date="2014-07" db="EMBL/GenBank/DDBJ databases">
        <authorList>
            <person name="Hull J."/>
        </authorList>
    </citation>
    <scope>NUCLEOTIDE SEQUENCE</scope>
</reference>
<feature type="chain" id="PRO_5015033762" evidence="1">
    <location>
        <begin position="24"/>
        <end position="226"/>
    </location>
</feature>
<feature type="signal peptide" evidence="1">
    <location>
        <begin position="1"/>
        <end position="23"/>
    </location>
</feature>
<accession>A0A0A9WW21</accession>
<organism evidence="2">
    <name type="scientific">Lygus hesperus</name>
    <name type="common">Western plant bug</name>
    <dbReference type="NCBI Taxonomy" id="30085"/>
    <lineage>
        <taxon>Eukaryota</taxon>
        <taxon>Metazoa</taxon>
        <taxon>Ecdysozoa</taxon>
        <taxon>Arthropoda</taxon>
        <taxon>Hexapoda</taxon>
        <taxon>Insecta</taxon>
        <taxon>Pterygota</taxon>
        <taxon>Neoptera</taxon>
        <taxon>Paraneoptera</taxon>
        <taxon>Hemiptera</taxon>
        <taxon>Heteroptera</taxon>
        <taxon>Panheteroptera</taxon>
        <taxon>Cimicomorpha</taxon>
        <taxon>Miridae</taxon>
        <taxon>Mirini</taxon>
        <taxon>Lygus</taxon>
    </lineage>
</organism>
<proteinExistence type="predicted"/>
<reference evidence="4" key="4">
    <citation type="journal article" date="2016" name="Gigascience">
        <title>De novo construction of an expanded transcriptome assembly for the western tarnished plant bug, Lygus hesperus.</title>
        <authorList>
            <person name="Tassone E.E."/>
            <person name="Geib S.M."/>
            <person name="Hall B."/>
            <person name="Fabrick J.A."/>
            <person name="Brent C.S."/>
            <person name="Hull J.J."/>
        </authorList>
    </citation>
    <scope>NUCLEOTIDE SEQUENCE</scope>
</reference>
<keyword evidence="1" id="KW-0732">Signal</keyword>
<dbReference type="EMBL" id="GBRD01003226">
    <property type="protein sequence ID" value="JAG62595.1"/>
    <property type="molecule type" value="Transcribed_RNA"/>
</dbReference>